<evidence type="ECO:0000313" key="8">
    <source>
        <dbReference type="EMBL" id="UYV60231.1"/>
    </source>
</evidence>
<dbReference type="PANTHER" id="PTHR16172">
    <property type="entry name" value="MAJOR FACILITATOR SUPERFAMILY DOMAIN-CONTAINING PROTEIN 6-LIKE"/>
    <property type="match status" value="1"/>
</dbReference>
<evidence type="ECO:0000256" key="6">
    <source>
        <dbReference type="SAM" id="Phobius"/>
    </source>
</evidence>
<keyword evidence="3 6" id="KW-0812">Transmembrane</keyword>
<keyword evidence="9" id="KW-1185">Reference proteome</keyword>
<reference evidence="8 9" key="1">
    <citation type="submission" date="2022-01" db="EMBL/GenBank/DDBJ databases">
        <title>A chromosomal length assembly of Cordylochernes scorpioides.</title>
        <authorList>
            <person name="Zeh D."/>
            <person name="Zeh J."/>
        </authorList>
    </citation>
    <scope>NUCLEOTIDE SEQUENCE [LARGE SCALE GENOMIC DNA]</scope>
    <source>
        <strain evidence="8">IN4F17</strain>
        <tissue evidence="8">Whole Body</tissue>
    </source>
</reference>
<dbReference type="InterPro" id="IPR036259">
    <property type="entry name" value="MFS_trans_sf"/>
</dbReference>
<protein>
    <recommendedName>
        <fullName evidence="7">Major facilitator superfamily associated domain-containing protein</fullName>
    </recommendedName>
</protein>
<dbReference type="InterPro" id="IPR024989">
    <property type="entry name" value="MFS_assoc_dom"/>
</dbReference>
<dbReference type="InterPro" id="IPR051717">
    <property type="entry name" value="MFS_MFSD6"/>
</dbReference>
<proteinExistence type="inferred from homology"/>
<keyword evidence="4 6" id="KW-1133">Transmembrane helix</keyword>
<evidence type="ECO:0000256" key="2">
    <source>
        <dbReference type="ARBA" id="ARBA00005241"/>
    </source>
</evidence>
<dbReference type="Gene3D" id="1.20.1250.20">
    <property type="entry name" value="MFS general substrate transporter like domains"/>
    <property type="match status" value="2"/>
</dbReference>
<dbReference type="CDD" id="cd17335">
    <property type="entry name" value="MFS_MFSD6"/>
    <property type="match status" value="1"/>
</dbReference>
<feature type="transmembrane region" description="Helical" evidence="6">
    <location>
        <begin position="71"/>
        <end position="92"/>
    </location>
</feature>
<dbReference type="PANTHER" id="PTHR16172:SF41">
    <property type="entry name" value="MAJOR FACILITATOR SUPERFAMILY DOMAIN-CONTAINING PROTEIN 6-LIKE"/>
    <property type="match status" value="1"/>
</dbReference>
<evidence type="ECO:0000256" key="5">
    <source>
        <dbReference type="ARBA" id="ARBA00023136"/>
    </source>
</evidence>
<keyword evidence="5 6" id="KW-0472">Membrane</keyword>
<accession>A0ABY6JUS0</accession>
<evidence type="ECO:0000313" key="9">
    <source>
        <dbReference type="Proteomes" id="UP001235939"/>
    </source>
</evidence>
<sequence>MATINKTLFPLKVVLFCWYGATACLLPYMTIHMKDLGITVAETSIIYTILPFTQMIGSPLAGVAADKMGRYKPVLILTLGMTAAFGTAILFVPSINPPTMHLARHSLSCSGDNPLTYTIAKCNSEQTCPDACQSTCFTLLDATTLAMVDNHEGLYGRQRFWAILATAIFSPVTGFLIDHISERNGYPDYSPAFYFFNALVIITGIMVYMLDVQVVPPAEQIIKNVTKLLRLPNVIMLLIVIFWLGTVWGFIESFLFWYLLDLGSPNYLLGLTLTTGAIVGLPFLYESEWFVKKAGQVNLLILALFVYFLRCFGYSYIRSPWWCIPFEGLEAFTYHLMWVAAATYSANLAPQNLLATIQGCVGGLHFGVGRGAGSFIGGMIMSDYGAHIAFRVMGISSGILAVMYALAHYTYLRDLKNLTDDVKSKDYQEKSDPGESLDPMIIKLSPLDNHKEEKANGGLLAASTNSIDAVALDERTCPV</sequence>
<evidence type="ECO:0000256" key="3">
    <source>
        <dbReference type="ARBA" id="ARBA00022692"/>
    </source>
</evidence>
<comment type="subcellular location">
    <subcellularLocation>
        <location evidence="1">Membrane</location>
        <topology evidence="1">Multi-pass membrane protein</topology>
    </subcellularLocation>
</comment>
<dbReference type="PROSITE" id="PS51257">
    <property type="entry name" value="PROKAR_LIPOPROTEIN"/>
    <property type="match status" value="1"/>
</dbReference>
<dbReference type="EMBL" id="CP092863">
    <property type="protein sequence ID" value="UYV60231.1"/>
    <property type="molecule type" value="Genomic_DNA"/>
</dbReference>
<organism evidence="8 9">
    <name type="scientific">Cordylochernes scorpioides</name>
    <dbReference type="NCBI Taxonomy" id="51811"/>
    <lineage>
        <taxon>Eukaryota</taxon>
        <taxon>Metazoa</taxon>
        <taxon>Ecdysozoa</taxon>
        <taxon>Arthropoda</taxon>
        <taxon>Chelicerata</taxon>
        <taxon>Arachnida</taxon>
        <taxon>Pseudoscorpiones</taxon>
        <taxon>Cheliferoidea</taxon>
        <taxon>Chernetidae</taxon>
        <taxon>Cordylochernes</taxon>
    </lineage>
</organism>
<feature type="transmembrane region" description="Helical" evidence="6">
    <location>
        <begin position="231"/>
        <end position="260"/>
    </location>
</feature>
<dbReference type="SUPFAM" id="SSF103473">
    <property type="entry name" value="MFS general substrate transporter"/>
    <property type="match status" value="1"/>
</dbReference>
<comment type="similarity">
    <text evidence="2">Belongs to the major facilitator superfamily. MFSD6 family.</text>
</comment>
<gene>
    <name evidence="8" type="ORF">LAZ67_1000499</name>
</gene>
<feature type="domain" description="Major facilitator superfamily associated" evidence="7">
    <location>
        <begin position="10"/>
        <end position="392"/>
    </location>
</feature>
<dbReference type="Pfam" id="PF12832">
    <property type="entry name" value="MFS_1_like"/>
    <property type="match status" value="1"/>
</dbReference>
<feature type="transmembrane region" description="Helical" evidence="6">
    <location>
        <begin position="160"/>
        <end position="180"/>
    </location>
</feature>
<feature type="transmembrane region" description="Helical" evidence="6">
    <location>
        <begin position="297"/>
        <end position="317"/>
    </location>
</feature>
<feature type="transmembrane region" description="Helical" evidence="6">
    <location>
        <begin position="13"/>
        <end position="33"/>
    </location>
</feature>
<feature type="transmembrane region" description="Helical" evidence="6">
    <location>
        <begin position="266"/>
        <end position="285"/>
    </location>
</feature>
<dbReference type="Proteomes" id="UP001235939">
    <property type="component" value="Chromosome 01"/>
</dbReference>
<evidence type="ECO:0000256" key="1">
    <source>
        <dbReference type="ARBA" id="ARBA00004141"/>
    </source>
</evidence>
<feature type="transmembrane region" description="Helical" evidence="6">
    <location>
        <begin position="192"/>
        <end position="210"/>
    </location>
</feature>
<evidence type="ECO:0000259" key="7">
    <source>
        <dbReference type="Pfam" id="PF12832"/>
    </source>
</evidence>
<evidence type="ECO:0000256" key="4">
    <source>
        <dbReference type="ARBA" id="ARBA00022989"/>
    </source>
</evidence>
<feature type="transmembrane region" description="Helical" evidence="6">
    <location>
        <begin position="388"/>
        <end position="407"/>
    </location>
</feature>
<name>A0ABY6JUS0_9ARAC</name>